<accession>A0A917FAG9</accession>
<organism evidence="5 6">
    <name type="scientific">Terasakiella brassicae</name>
    <dbReference type="NCBI Taxonomy" id="1634917"/>
    <lineage>
        <taxon>Bacteria</taxon>
        <taxon>Pseudomonadati</taxon>
        <taxon>Pseudomonadota</taxon>
        <taxon>Alphaproteobacteria</taxon>
        <taxon>Rhodospirillales</taxon>
        <taxon>Terasakiellaceae</taxon>
        <taxon>Terasakiella</taxon>
    </lineage>
</organism>
<dbReference type="SUPFAM" id="SSF58104">
    <property type="entry name" value="Methyl-accepting chemotaxis protein (MCP) signaling domain"/>
    <property type="match status" value="1"/>
</dbReference>
<evidence type="ECO:0000256" key="3">
    <source>
        <dbReference type="PROSITE-ProRule" id="PRU00284"/>
    </source>
</evidence>
<evidence type="ECO:0000313" key="5">
    <source>
        <dbReference type="EMBL" id="GGF57590.1"/>
    </source>
</evidence>
<dbReference type="PRINTS" id="PR00260">
    <property type="entry name" value="CHEMTRNSDUCR"/>
</dbReference>
<dbReference type="InterPro" id="IPR004089">
    <property type="entry name" value="MCPsignal_dom"/>
</dbReference>
<dbReference type="PROSITE" id="PS50111">
    <property type="entry name" value="CHEMOTAXIS_TRANSDUC_2"/>
    <property type="match status" value="1"/>
</dbReference>
<dbReference type="GO" id="GO:0006935">
    <property type="term" value="P:chemotaxis"/>
    <property type="evidence" value="ECO:0007669"/>
    <property type="project" value="InterPro"/>
</dbReference>
<comment type="caution">
    <text evidence="5">The sequence shown here is derived from an EMBL/GenBank/DDBJ whole genome shotgun (WGS) entry which is preliminary data.</text>
</comment>
<dbReference type="Proteomes" id="UP000632498">
    <property type="component" value="Unassembled WGS sequence"/>
</dbReference>
<dbReference type="Gene3D" id="3.30.450.20">
    <property type="entry name" value="PAS domain"/>
    <property type="match status" value="2"/>
</dbReference>
<sequence length="487" mass="53026">MGFFGNQTHIDRSFHDAVDAMPINVMFCDIKTFNITYANRLSIETLTELEHLIPVKAAHIVGTNIDVFHKMPERQRDILRNPNNLPFQTIITLGQEKLDLLVTPIFNAAGVYTSAMLTWSVVTEKVRLEDEAARLKQMTNQMPINVITVETENFTITYMNETSVQTLKGLEHLLPCKAEEILGQTFDIFHKAPEHQRRLLSDPSNLPHKAKIKLGDEHLDLYVTAVYDSQGNYAQAMLTWSVITDRINFATEVQHVVDLVAASATEMRASSEAMANTAAQARNMAANVGATTEELSASINEISAQVSRSSQISDQAVRQAQQANTQVENLKSASQEIGDVLSIITDIASQTNLLALNATIEAARAGEAGKGFAVVASEVKNLANQTAKATDQISQQISTIQNQTSNAVQAIADITTIINEINDISGGIASAVEEQSAATQEVNVNIDGVSQASSETETSADEVLQAASELSVQAEQLSTQVQKFIQT</sequence>
<dbReference type="GO" id="GO:0016020">
    <property type="term" value="C:membrane"/>
    <property type="evidence" value="ECO:0007669"/>
    <property type="project" value="InterPro"/>
</dbReference>
<evidence type="ECO:0000259" key="4">
    <source>
        <dbReference type="PROSITE" id="PS50111"/>
    </source>
</evidence>
<feature type="domain" description="Methyl-accepting transducer" evidence="4">
    <location>
        <begin position="249"/>
        <end position="471"/>
    </location>
</feature>
<evidence type="ECO:0000313" key="6">
    <source>
        <dbReference type="Proteomes" id="UP000632498"/>
    </source>
</evidence>
<comment type="similarity">
    <text evidence="2">Belongs to the methyl-accepting chemotaxis (MCP) protein family.</text>
</comment>
<dbReference type="Gene3D" id="1.10.287.950">
    <property type="entry name" value="Methyl-accepting chemotaxis protein"/>
    <property type="match status" value="1"/>
</dbReference>
<dbReference type="RefSeq" id="WP_188662071.1">
    <property type="nucleotide sequence ID" value="NZ_BMHV01000005.1"/>
</dbReference>
<dbReference type="AlphaFoldDB" id="A0A917FAG9"/>
<dbReference type="InterPro" id="IPR004090">
    <property type="entry name" value="Chemotax_Me-accpt_rcpt"/>
</dbReference>
<dbReference type="Pfam" id="PF00015">
    <property type="entry name" value="MCPsignal"/>
    <property type="match status" value="1"/>
</dbReference>
<gene>
    <name evidence="5" type="ORF">GCM10011332_08820</name>
</gene>
<reference evidence="5" key="1">
    <citation type="journal article" date="2014" name="Int. J. Syst. Evol. Microbiol.">
        <title>Complete genome sequence of Corynebacterium casei LMG S-19264T (=DSM 44701T), isolated from a smear-ripened cheese.</title>
        <authorList>
            <consortium name="US DOE Joint Genome Institute (JGI-PGF)"/>
            <person name="Walter F."/>
            <person name="Albersmeier A."/>
            <person name="Kalinowski J."/>
            <person name="Ruckert C."/>
        </authorList>
    </citation>
    <scope>NUCLEOTIDE SEQUENCE</scope>
    <source>
        <strain evidence="5">CGMCC 1.15254</strain>
    </source>
</reference>
<keyword evidence="1 3" id="KW-0807">Transducer</keyword>
<dbReference type="GO" id="GO:0004888">
    <property type="term" value="F:transmembrane signaling receptor activity"/>
    <property type="evidence" value="ECO:0007669"/>
    <property type="project" value="InterPro"/>
</dbReference>
<protein>
    <submittedName>
        <fullName evidence="5">Chemotaxis protein</fullName>
    </submittedName>
</protein>
<reference evidence="5" key="2">
    <citation type="submission" date="2020-09" db="EMBL/GenBank/DDBJ databases">
        <authorList>
            <person name="Sun Q."/>
            <person name="Zhou Y."/>
        </authorList>
    </citation>
    <scope>NUCLEOTIDE SEQUENCE</scope>
    <source>
        <strain evidence="5">CGMCC 1.15254</strain>
    </source>
</reference>
<dbReference type="SMART" id="SM00283">
    <property type="entry name" value="MA"/>
    <property type="match status" value="1"/>
</dbReference>
<evidence type="ECO:0000256" key="2">
    <source>
        <dbReference type="ARBA" id="ARBA00029447"/>
    </source>
</evidence>
<dbReference type="PANTHER" id="PTHR32089:SF112">
    <property type="entry name" value="LYSOZYME-LIKE PROTEIN-RELATED"/>
    <property type="match status" value="1"/>
</dbReference>
<name>A0A917FAG9_9PROT</name>
<keyword evidence="6" id="KW-1185">Reference proteome</keyword>
<dbReference type="EMBL" id="BMHV01000005">
    <property type="protein sequence ID" value="GGF57590.1"/>
    <property type="molecule type" value="Genomic_DNA"/>
</dbReference>
<dbReference type="PANTHER" id="PTHR32089">
    <property type="entry name" value="METHYL-ACCEPTING CHEMOTAXIS PROTEIN MCPB"/>
    <property type="match status" value="1"/>
</dbReference>
<evidence type="ECO:0000256" key="1">
    <source>
        <dbReference type="ARBA" id="ARBA00023224"/>
    </source>
</evidence>
<dbReference type="GO" id="GO:0007165">
    <property type="term" value="P:signal transduction"/>
    <property type="evidence" value="ECO:0007669"/>
    <property type="project" value="UniProtKB-KW"/>
</dbReference>
<proteinExistence type="inferred from homology"/>